<sequence>MRCDISGLTRAASTKSDIIELQTAINSMFRWYRDAKRCYIYLADVSNNSVSGMRQNILPWEAAFRKSRWFTRGWTLQEHLAPKKVGFCSKEGTWLGDKRLLESLIRDITSVSASAFRGTPLSDFPVWEREAWVRRRQTKYGVFAAGDIQCLFAADLRRRAR</sequence>
<dbReference type="Proteomes" id="UP000758603">
    <property type="component" value="Unassembled WGS sequence"/>
</dbReference>
<protein>
    <recommendedName>
        <fullName evidence="3">Heterokaryon incompatibility domain-containing protein</fullName>
    </recommendedName>
</protein>
<proteinExistence type="predicted"/>
<name>A0A9P8UB63_9PEZI</name>
<reference evidence="1" key="1">
    <citation type="journal article" date="2021" name="Nat. Commun.">
        <title>Genetic determinants of endophytism in the Arabidopsis root mycobiome.</title>
        <authorList>
            <person name="Mesny F."/>
            <person name="Miyauchi S."/>
            <person name="Thiergart T."/>
            <person name="Pickel B."/>
            <person name="Atanasova L."/>
            <person name="Karlsson M."/>
            <person name="Huettel B."/>
            <person name="Barry K.W."/>
            <person name="Haridas S."/>
            <person name="Chen C."/>
            <person name="Bauer D."/>
            <person name="Andreopoulos W."/>
            <person name="Pangilinan J."/>
            <person name="LaButti K."/>
            <person name="Riley R."/>
            <person name="Lipzen A."/>
            <person name="Clum A."/>
            <person name="Drula E."/>
            <person name="Henrissat B."/>
            <person name="Kohler A."/>
            <person name="Grigoriev I.V."/>
            <person name="Martin F.M."/>
            <person name="Hacquard S."/>
        </authorList>
    </citation>
    <scope>NUCLEOTIDE SEQUENCE</scope>
    <source>
        <strain evidence="1">MPI-SDFR-AT-0073</strain>
    </source>
</reference>
<dbReference type="PANTHER" id="PTHR10622">
    <property type="entry name" value="HET DOMAIN-CONTAINING PROTEIN"/>
    <property type="match status" value="1"/>
</dbReference>
<organism evidence="1 2">
    <name type="scientific">Truncatella angustata</name>
    <dbReference type="NCBI Taxonomy" id="152316"/>
    <lineage>
        <taxon>Eukaryota</taxon>
        <taxon>Fungi</taxon>
        <taxon>Dikarya</taxon>
        <taxon>Ascomycota</taxon>
        <taxon>Pezizomycotina</taxon>
        <taxon>Sordariomycetes</taxon>
        <taxon>Xylariomycetidae</taxon>
        <taxon>Amphisphaeriales</taxon>
        <taxon>Sporocadaceae</taxon>
        <taxon>Truncatella</taxon>
    </lineage>
</organism>
<keyword evidence="2" id="KW-1185">Reference proteome</keyword>
<dbReference type="EMBL" id="JAGPXC010000011">
    <property type="protein sequence ID" value="KAH6645587.1"/>
    <property type="molecule type" value="Genomic_DNA"/>
</dbReference>
<evidence type="ECO:0008006" key="3">
    <source>
        <dbReference type="Google" id="ProtNLM"/>
    </source>
</evidence>
<gene>
    <name evidence="1" type="ORF">BKA67DRAFT_118315</name>
</gene>
<dbReference type="AlphaFoldDB" id="A0A9P8UB63"/>
<dbReference type="RefSeq" id="XP_045952101.1">
    <property type="nucleotide sequence ID" value="XM_046094931.1"/>
</dbReference>
<dbReference type="OrthoDB" id="674604at2759"/>
<evidence type="ECO:0000313" key="1">
    <source>
        <dbReference type="EMBL" id="KAH6645587.1"/>
    </source>
</evidence>
<evidence type="ECO:0000313" key="2">
    <source>
        <dbReference type="Proteomes" id="UP000758603"/>
    </source>
</evidence>
<accession>A0A9P8UB63</accession>
<comment type="caution">
    <text evidence="1">The sequence shown here is derived from an EMBL/GenBank/DDBJ whole genome shotgun (WGS) entry which is preliminary data.</text>
</comment>
<dbReference type="PANTHER" id="PTHR10622:SF11">
    <property type="entry name" value="HET-DOMAIN-CONTAINING PROTEIN"/>
    <property type="match status" value="1"/>
</dbReference>
<dbReference type="GeneID" id="70123824"/>